<dbReference type="EMBL" id="CP007481">
    <property type="protein sequence ID" value="AHX11133.1"/>
    <property type="molecule type" value="Genomic_DNA"/>
</dbReference>
<evidence type="ECO:0000256" key="3">
    <source>
        <dbReference type="ARBA" id="ARBA00022692"/>
    </source>
</evidence>
<dbReference type="InterPro" id="IPR007208">
    <property type="entry name" value="MrpF/PhaF-like"/>
</dbReference>
<organism evidence="7 8">
    <name type="scientific">Neorickettsia helminthoeca str. Oregon</name>
    <dbReference type="NCBI Taxonomy" id="1286528"/>
    <lineage>
        <taxon>Bacteria</taxon>
        <taxon>Pseudomonadati</taxon>
        <taxon>Pseudomonadota</taxon>
        <taxon>Alphaproteobacteria</taxon>
        <taxon>Rickettsiales</taxon>
        <taxon>Anaplasmataceae</taxon>
        <taxon>Neorickettsia</taxon>
    </lineage>
</organism>
<evidence type="ECO:0000256" key="5">
    <source>
        <dbReference type="ARBA" id="ARBA00023136"/>
    </source>
</evidence>
<sequence>MAVLLLGVIFFSEKHSKILAANSLATHAMILACLYPNLTVDSNSIDIALVYSLTAFIGLVAVTSFVLYGGVGKR</sequence>
<evidence type="ECO:0000313" key="7">
    <source>
        <dbReference type="EMBL" id="AHX11133.1"/>
    </source>
</evidence>
<keyword evidence="3 6" id="KW-0812">Transmembrane</keyword>
<gene>
    <name evidence="7" type="ORF">NHE_0168</name>
</gene>
<dbReference type="Pfam" id="PF04066">
    <property type="entry name" value="MrpF_PhaF"/>
    <property type="match status" value="1"/>
</dbReference>
<keyword evidence="5 6" id="KW-0472">Membrane</keyword>
<feature type="transmembrane region" description="Helical" evidence="6">
    <location>
        <begin position="44"/>
        <end position="68"/>
    </location>
</feature>
<evidence type="ECO:0000256" key="2">
    <source>
        <dbReference type="ARBA" id="ARBA00022475"/>
    </source>
</evidence>
<keyword evidence="2" id="KW-1003">Cell membrane</keyword>
<evidence type="ECO:0000313" key="8">
    <source>
        <dbReference type="Proteomes" id="UP000023755"/>
    </source>
</evidence>
<comment type="subcellular location">
    <subcellularLocation>
        <location evidence="1">Cell membrane</location>
        <topology evidence="1">Multi-pass membrane protein</topology>
    </subcellularLocation>
</comment>
<dbReference type="AlphaFoldDB" id="X5H357"/>
<dbReference type="HOGENOM" id="CLU_125825_0_0_5"/>
<dbReference type="STRING" id="1286528.NHE_0168"/>
<proteinExistence type="predicted"/>
<dbReference type="Proteomes" id="UP000023755">
    <property type="component" value="Chromosome"/>
</dbReference>
<dbReference type="KEGG" id="nhm:NHE_0168"/>
<protein>
    <submittedName>
        <fullName evidence="7">Putative multiple resistance and pH regulation protein F</fullName>
    </submittedName>
</protein>
<dbReference type="GO" id="GO:0005886">
    <property type="term" value="C:plasma membrane"/>
    <property type="evidence" value="ECO:0007669"/>
    <property type="project" value="UniProtKB-SubCell"/>
</dbReference>
<accession>X5H357</accession>
<evidence type="ECO:0000256" key="4">
    <source>
        <dbReference type="ARBA" id="ARBA00022989"/>
    </source>
</evidence>
<name>X5H357_9RICK</name>
<reference evidence="7 8" key="1">
    <citation type="submission" date="2014-03" db="EMBL/GenBank/DDBJ databases">
        <title>Sequencing and Comparison of Genomes and Transcriptome Profiles of Human Ehrlichiosis Agents.</title>
        <authorList>
            <person name="Lin M."/>
            <person name="Daugherty S.C."/>
            <person name="Nagaraj S."/>
            <person name="Cheng Z."/>
            <person name="Xiong Q."/>
            <person name="Lin F.-Y."/>
            <person name="Sengamalay N."/>
            <person name="Ott S."/>
            <person name="Godinez A."/>
            <person name="Tallon L.J."/>
            <person name="Sadzewicz L."/>
            <person name="Fraser C.M."/>
            <person name="Dunning Hotopp J.C."/>
            <person name="Rikihisa Y."/>
        </authorList>
    </citation>
    <scope>NUCLEOTIDE SEQUENCE [LARGE SCALE GENOMIC DNA]</scope>
    <source>
        <strain evidence="7 8">Oregon</strain>
    </source>
</reference>
<dbReference type="GO" id="GO:0015075">
    <property type="term" value="F:monoatomic ion transmembrane transporter activity"/>
    <property type="evidence" value="ECO:0007669"/>
    <property type="project" value="InterPro"/>
</dbReference>
<evidence type="ECO:0000256" key="1">
    <source>
        <dbReference type="ARBA" id="ARBA00004651"/>
    </source>
</evidence>
<evidence type="ECO:0000256" key="6">
    <source>
        <dbReference type="SAM" id="Phobius"/>
    </source>
</evidence>
<keyword evidence="4 6" id="KW-1133">Transmembrane helix</keyword>
<keyword evidence="8" id="KW-1185">Reference proteome</keyword>